<dbReference type="Proteomes" id="UP000323502">
    <property type="component" value="Unassembled WGS sequence"/>
</dbReference>
<accession>A0A1G7HWL0</accession>
<proteinExistence type="predicted"/>
<dbReference type="EMBL" id="FNBI01000002">
    <property type="protein sequence ID" value="SDF04479.1"/>
    <property type="molecule type" value="Genomic_DNA"/>
</dbReference>
<evidence type="ECO:0000313" key="1">
    <source>
        <dbReference type="EMBL" id="SDF04479.1"/>
    </source>
</evidence>
<keyword evidence="2" id="KW-1185">Reference proteome</keyword>
<evidence type="ECO:0000313" key="2">
    <source>
        <dbReference type="Proteomes" id="UP000323502"/>
    </source>
</evidence>
<dbReference type="AlphaFoldDB" id="A0A1G7HWL0"/>
<protein>
    <submittedName>
        <fullName evidence="1">Uncharacterized protein</fullName>
    </submittedName>
</protein>
<gene>
    <name evidence="1" type="ORF">SAMN05216557_10218</name>
</gene>
<reference evidence="1 2" key="1">
    <citation type="submission" date="2016-10" db="EMBL/GenBank/DDBJ databases">
        <authorList>
            <person name="Varghese N."/>
            <person name="Submissions S."/>
        </authorList>
    </citation>
    <scope>NUCLEOTIDE SEQUENCE [LARGE SCALE GENOMIC DNA]</scope>
    <source>
        <strain evidence="1 2">S7-754</strain>
    </source>
</reference>
<sequence>MSGNGVCQFLPNVIFDNGLGSGTTRSGGRSLGGVELKDWSDWIRTITAVAAFLFAPAGLQALWTRLRHRFTAICYPATASLSKGSHEWQIELRNRSSTMRPFKVDIYPKQKRNRISSFKIITENDGGMLVDSAVLAHGCLVVDVVRIAPGRRLSIKLVFDTADVPRFHATTNSITSSIGSPDRYAGIPSSRSLEVGRKRVLALCASFVSGFVVLFVSLFWHTLKF</sequence>
<organism evidence="1 2">
    <name type="scientific">Sphingomonas carotinifaciens</name>
    <dbReference type="NCBI Taxonomy" id="1166323"/>
    <lineage>
        <taxon>Bacteria</taxon>
        <taxon>Pseudomonadati</taxon>
        <taxon>Pseudomonadota</taxon>
        <taxon>Alphaproteobacteria</taxon>
        <taxon>Sphingomonadales</taxon>
        <taxon>Sphingomonadaceae</taxon>
        <taxon>Sphingomonas</taxon>
    </lineage>
</organism>
<name>A0A1G7HWL0_9SPHN</name>